<dbReference type="Gene3D" id="2.170.260.10">
    <property type="entry name" value="paz domain"/>
    <property type="match status" value="1"/>
</dbReference>
<dbReference type="Pfam" id="PF02171">
    <property type="entry name" value="Piwi"/>
    <property type="match status" value="1"/>
</dbReference>
<dbReference type="EMBL" id="JAKWBI020000017">
    <property type="protein sequence ID" value="KAJ2906219.1"/>
    <property type="molecule type" value="Genomic_DNA"/>
</dbReference>
<dbReference type="PANTHER" id="PTHR22891">
    <property type="entry name" value="EUKARYOTIC TRANSLATION INITIATION FACTOR 2C"/>
    <property type="match status" value="1"/>
</dbReference>
<feature type="domain" description="Piwi" evidence="2">
    <location>
        <begin position="575"/>
        <end position="901"/>
    </location>
</feature>
<organism evidence="3 4">
    <name type="scientific">Zalerion maritima</name>
    <dbReference type="NCBI Taxonomy" id="339359"/>
    <lineage>
        <taxon>Eukaryota</taxon>
        <taxon>Fungi</taxon>
        <taxon>Dikarya</taxon>
        <taxon>Ascomycota</taxon>
        <taxon>Pezizomycotina</taxon>
        <taxon>Sordariomycetes</taxon>
        <taxon>Lulworthiomycetidae</taxon>
        <taxon>Lulworthiales</taxon>
        <taxon>Lulworthiaceae</taxon>
        <taxon>Zalerion</taxon>
    </lineage>
</organism>
<sequence>MSKSGLRMAGLSLKDTSMPLRPAFGMMGTPVPLFANYFEMKPSSTVVLYRYDVQNVTPEAKGRKLEQVVRLLLESAELSGRDIATDFRSTLLSLQKLDQDELPVKVTYRDEGEDDPRPGAKEFTINVQYTSTLDVSALMNYFSSQELGARFDDAPQLIQAFNIFLNHYAKSTNNLATVGSSKRFSLAQGAETENLWGGLRVIRGFFSSVRLGTGRLLVNVNVSHGAFFLHGPVVNLMDEFARTQPNIYRMEKFLQKLRIVPTHLPVRHNKKREVIQRPKTFVGFAGKGDGSQLDKDKRPKVARFGAGPEQVEFFLDANPDQPAKQPTQGGKKKGKKQGGQGGGPQAGPATASGGSYITVGEFFRTRYGLKTDPNRPVLNVGTRARPSYLPTEVCHVLPGQASNTKLSPHQTQEMIKFAVRRPHQNAESIFNGGFKTVGLSADTNSLLSTFGIHVNHQMIALNGRLLPAPDLLYSQKRLKVRDGGWNMAGQRFSNTAYPRFVWSWIAIRTPQAPGVRGWFDDEQQSKDIFSRFVAALGKVGIRSDPAMKPRVVALADENDPKLDETFKQAAGNVKLLLVILPDSTPLYKKIKTLGDTKFGLHTVCVIGSKFTNVKGQDQYFANIALKFNLKLGGVNQMVDSKRLDFIQENKTMIVGIDVTHPSPGSAASAPSIAGMVASKDHQLGQWPAILKSQRISRGEIVTDLEPMLRTRLNIWQKHHGGNLPENILVYRDGVSEGQYHKVSNPNTDPKLGEVGEYGLLRKACDSIYPATATKQNIPRITIVVCGKRHHTRFYPARSMDRSGNPTAGTVVDRGITDARQWDFFLQAHAAIQGTARPCHYVVVHDEIFTSRRWAGKNAADVLEDITQSLCYAFGRATKAVSLCTPAYYADLVCERARCYLTELFDESPTGSVISESTQGKVQQSDAARERDEKASFDQRVKLHQRMEDTMFYI</sequence>
<dbReference type="Pfam" id="PF16488">
    <property type="entry name" value="ArgoL2"/>
    <property type="match status" value="1"/>
</dbReference>
<dbReference type="InterPro" id="IPR012337">
    <property type="entry name" value="RNaseH-like_sf"/>
</dbReference>
<dbReference type="SMART" id="SM00950">
    <property type="entry name" value="Piwi"/>
    <property type="match status" value="1"/>
</dbReference>
<dbReference type="InterPro" id="IPR036397">
    <property type="entry name" value="RNaseH_sf"/>
</dbReference>
<dbReference type="SUPFAM" id="SSF53098">
    <property type="entry name" value="Ribonuclease H-like"/>
    <property type="match status" value="1"/>
</dbReference>
<dbReference type="InterPro" id="IPR045246">
    <property type="entry name" value="Piwi_ago-like"/>
</dbReference>
<dbReference type="Proteomes" id="UP001201980">
    <property type="component" value="Unassembled WGS sequence"/>
</dbReference>
<dbReference type="InterPro" id="IPR014811">
    <property type="entry name" value="ArgoL1"/>
</dbReference>
<evidence type="ECO:0000313" key="3">
    <source>
        <dbReference type="EMBL" id="KAJ2906219.1"/>
    </source>
</evidence>
<gene>
    <name evidence="3" type="ORF">MKZ38_002644</name>
</gene>
<name>A0AAD5S560_9PEZI</name>
<feature type="compositionally biased region" description="Polar residues" evidence="1">
    <location>
        <begin position="909"/>
        <end position="925"/>
    </location>
</feature>
<dbReference type="Gene3D" id="3.40.50.2300">
    <property type="match status" value="1"/>
</dbReference>
<dbReference type="PROSITE" id="PS50822">
    <property type="entry name" value="PIWI"/>
    <property type="match status" value="1"/>
</dbReference>
<feature type="region of interest" description="Disordered" evidence="1">
    <location>
        <begin position="909"/>
        <end position="935"/>
    </location>
</feature>
<evidence type="ECO:0000313" key="4">
    <source>
        <dbReference type="Proteomes" id="UP001201980"/>
    </source>
</evidence>
<dbReference type="AlphaFoldDB" id="A0AAD5S560"/>
<feature type="region of interest" description="Disordered" evidence="1">
    <location>
        <begin position="315"/>
        <end position="354"/>
    </location>
</feature>
<dbReference type="InterPro" id="IPR003165">
    <property type="entry name" value="Piwi"/>
</dbReference>
<dbReference type="InterPro" id="IPR036085">
    <property type="entry name" value="PAZ_dom_sf"/>
</dbReference>
<dbReference type="InterPro" id="IPR032472">
    <property type="entry name" value="ArgoL2"/>
</dbReference>
<evidence type="ECO:0000256" key="1">
    <source>
        <dbReference type="SAM" id="MobiDB-lite"/>
    </source>
</evidence>
<dbReference type="GO" id="GO:0003723">
    <property type="term" value="F:RNA binding"/>
    <property type="evidence" value="ECO:0007669"/>
    <property type="project" value="InterPro"/>
</dbReference>
<accession>A0AAD5S560</accession>
<comment type="caution">
    <text evidence="3">The sequence shown here is derived from an EMBL/GenBank/DDBJ whole genome shotgun (WGS) entry which is preliminary data.</text>
</comment>
<reference evidence="3" key="1">
    <citation type="submission" date="2022-07" db="EMBL/GenBank/DDBJ databases">
        <title>Draft genome sequence of Zalerion maritima ATCC 34329, a (micro)plastics degrading marine fungus.</title>
        <authorList>
            <person name="Paco A."/>
            <person name="Goncalves M.F.M."/>
            <person name="Rocha-Santos T.A.P."/>
            <person name="Alves A."/>
        </authorList>
    </citation>
    <scope>NUCLEOTIDE SEQUENCE</scope>
    <source>
        <strain evidence="3">ATCC 34329</strain>
    </source>
</reference>
<dbReference type="Pfam" id="PF16486">
    <property type="entry name" value="ArgoN"/>
    <property type="match status" value="1"/>
</dbReference>
<keyword evidence="4" id="KW-1185">Reference proteome</keyword>
<evidence type="ECO:0000259" key="2">
    <source>
        <dbReference type="PROSITE" id="PS50822"/>
    </source>
</evidence>
<dbReference type="Pfam" id="PF08699">
    <property type="entry name" value="ArgoL1"/>
    <property type="match status" value="1"/>
</dbReference>
<dbReference type="SMART" id="SM01163">
    <property type="entry name" value="DUF1785"/>
    <property type="match status" value="1"/>
</dbReference>
<dbReference type="InterPro" id="IPR032474">
    <property type="entry name" value="Argonaute_N"/>
</dbReference>
<dbReference type="CDD" id="cd02846">
    <property type="entry name" value="PAZ_argonaute_like"/>
    <property type="match status" value="1"/>
</dbReference>
<dbReference type="SUPFAM" id="SSF101690">
    <property type="entry name" value="PAZ domain"/>
    <property type="match status" value="2"/>
</dbReference>
<proteinExistence type="predicted"/>
<feature type="compositionally biased region" description="Basic and acidic residues" evidence="1">
    <location>
        <begin position="926"/>
        <end position="935"/>
    </location>
</feature>
<protein>
    <submittedName>
        <fullName evidence="3">RNA interference and silencing protein</fullName>
    </submittedName>
</protein>
<dbReference type="CDD" id="cd04657">
    <property type="entry name" value="Piwi_ago-like"/>
    <property type="match status" value="1"/>
</dbReference>
<dbReference type="Gene3D" id="3.30.420.10">
    <property type="entry name" value="Ribonuclease H-like superfamily/Ribonuclease H"/>
    <property type="match status" value="1"/>
</dbReference>
<dbReference type="Pfam" id="PF02170">
    <property type="entry name" value="PAZ"/>
    <property type="match status" value="1"/>
</dbReference>
<dbReference type="InterPro" id="IPR003100">
    <property type="entry name" value="PAZ_dom"/>
</dbReference>